<keyword evidence="1" id="KW-0472">Membrane</keyword>
<evidence type="ECO:0008006" key="4">
    <source>
        <dbReference type="Google" id="ProtNLM"/>
    </source>
</evidence>
<name>A0A1N7QQT9_9FLAO</name>
<feature type="non-terminal residue" evidence="2">
    <location>
        <position position="893"/>
    </location>
</feature>
<dbReference type="STRING" id="373672.SAMN05421785_11584"/>
<dbReference type="RefSeq" id="WP_139326216.1">
    <property type="nucleotide sequence ID" value="NZ_FTOV01000015.1"/>
</dbReference>
<evidence type="ECO:0000313" key="2">
    <source>
        <dbReference type="EMBL" id="SIT25168.1"/>
    </source>
</evidence>
<dbReference type="EMBL" id="FTOV01000015">
    <property type="protein sequence ID" value="SIT25168.1"/>
    <property type="molecule type" value="Genomic_DNA"/>
</dbReference>
<gene>
    <name evidence="2" type="ORF">SAMN05421785_11584</name>
</gene>
<accession>A0A1N7QQT9</accession>
<keyword evidence="1" id="KW-0812">Transmembrane</keyword>
<keyword evidence="1" id="KW-1133">Transmembrane helix</keyword>
<dbReference type="Proteomes" id="UP000185781">
    <property type="component" value="Unassembled WGS sequence"/>
</dbReference>
<organism evidence="2 3">
    <name type="scientific">Chryseobacterium gambrini</name>
    <dbReference type="NCBI Taxonomy" id="373672"/>
    <lineage>
        <taxon>Bacteria</taxon>
        <taxon>Pseudomonadati</taxon>
        <taxon>Bacteroidota</taxon>
        <taxon>Flavobacteriia</taxon>
        <taxon>Flavobacteriales</taxon>
        <taxon>Weeksellaceae</taxon>
        <taxon>Chryseobacterium group</taxon>
        <taxon>Chryseobacterium</taxon>
    </lineage>
</organism>
<protein>
    <recommendedName>
        <fullName evidence="4">YD repeat-containing protein</fullName>
    </recommendedName>
</protein>
<evidence type="ECO:0000256" key="1">
    <source>
        <dbReference type="SAM" id="Phobius"/>
    </source>
</evidence>
<evidence type="ECO:0000313" key="3">
    <source>
        <dbReference type="Proteomes" id="UP000185781"/>
    </source>
</evidence>
<dbReference type="OrthoDB" id="9814627at2"/>
<dbReference type="AlphaFoldDB" id="A0A1N7QQT9"/>
<proteinExistence type="predicted"/>
<reference evidence="2 3" key="1">
    <citation type="submission" date="2017-01" db="EMBL/GenBank/DDBJ databases">
        <authorList>
            <person name="Mah S.A."/>
            <person name="Swanson W.J."/>
            <person name="Moy G.W."/>
            <person name="Vacquier V.D."/>
        </authorList>
    </citation>
    <scope>NUCLEOTIDE SEQUENCE [LARGE SCALE GENOMIC DNA]</scope>
    <source>
        <strain evidence="2 3">DSM 18014</strain>
    </source>
</reference>
<feature type="transmembrane region" description="Helical" evidence="1">
    <location>
        <begin position="7"/>
        <end position="24"/>
    </location>
</feature>
<sequence length="893" mass="100022">MRKINKIFLWIWICSSIFGINMFAQNPNITKIDNQYVPKIFGSSPQAMAMAKVSEIPIDISTGRINYTIPLFEIKEGTLTMPVNLSYNYSGLLLDETPGYAGVGWTFNIGGQILHNIKALNDEHYQTDKSKIDDFVNHRAPYDTGYDVMLSSPNYLILMGLLNGTIDGETDKYTMNIGNINASFYLDKNNNPVFIRNENYQVIAIEGTSFKVVDDKGIIYKFSTLATGHTYAPELDYPDYVASYLITEISFPDSSNKIIFEYGDNTGELLEASVSQTKVLESHSWTGVIDTNRNINSYSSNGIKTPLLTKITTSNSTIEISYNKHPNETGVAIISNIKIKNTAQKITDQFEFAYSDWVWRRRNLQQVTHNGISLAQMEYDMASNYPSQTLTPMPTPINTNSIVLKKDLWGYYNSGVQAVTNSTDPFDRPSMKPNFNDTKIGSLTKITYPTKGYSVITYEPNIVRLEGETNLPYETEGVYYTGAASTSKAVGETVDNTFTINRFPDSSVEVKVTSFLNNDPNYPVSDEIRTAETTIYKDGAPTVNLFKDSKTWLWSDPQPTNTWQPSPLVRTTTKSVYLSNGTYHVKSYSDRGCTAKISATIKNFLPEYDQPIGGIRVKQTQNCDFNGICTTIKYNYTSNNKSTGILLQNPQFSSGLFSSYTETGSPGAGAGNSESGSGFSPVYYFARYYSYNSIYPLSPYRGSPVLYQSVRKELLDSNNNSKGSTVSEYYPPVGLLDTRYNDNLSIGMLKNEIEYAANDNNFLKKTTQNKSTRINNSKSIVYGTAVKQISEFRPGGPGMPKYTFNQPYNSKHESINYMPTKITDSMRFNQSYITQVTNLNYNSSNTGNLLTKSITTSDGSVQETNYQYAHEKNNQLLISKNMIGIPLETTVTQ</sequence>